<organism evidence="3 4">
    <name type="scientific">Thiobacillus denitrificans (strain ATCC 25259 / T1)</name>
    <dbReference type="NCBI Taxonomy" id="292415"/>
    <lineage>
        <taxon>Bacteria</taxon>
        <taxon>Pseudomonadati</taxon>
        <taxon>Pseudomonadota</taxon>
        <taxon>Betaproteobacteria</taxon>
        <taxon>Nitrosomonadales</taxon>
        <taxon>Thiobacillaceae</taxon>
        <taxon>Thiobacillus</taxon>
    </lineage>
</organism>
<dbReference type="Proteomes" id="UP000008291">
    <property type="component" value="Chromosome"/>
</dbReference>
<reference evidence="3 4" key="1">
    <citation type="journal article" date="2006" name="J. Bacteriol.">
        <title>The genome sequence of the obligately chemolithoautotrophic, facultatively anaerobic bacterium Thiobacillus denitrificans.</title>
        <authorList>
            <person name="Beller H.R."/>
            <person name="Chain P.S."/>
            <person name="Letain T.E."/>
            <person name="Chakicherla A."/>
            <person name="Larimer F.W."/>
            <person name="Richardson P.M."/>
            <person name="Coleman M.A."/>
            <person name="Wood A.P."/>
            <person name="Kelly D.P."/>
        </authorList>
    </citation>
    <scope>NUCLEOTIDE SEQUENCE [LARGE SCALE GENOMIC DNA]</scope>
    <source>
        <strain evidence="3 4">ATCC 25259</strain>
    </source>
</reference>
<dbReference type="RefSeq" id="WP_011311025.1">
    <property type="nucleotide sequence ID" value="NC_007404.1"/>
</dbReference>
<keyword evidence="4" id="KW-1185">Reference proteome</keyword>
<name>Q3SLE7_THIDA</name>
<feature type="chain" id="PRO_5004229035" description="Ice-binding protein C-terminal domain-containing protein" evidence="1">
    <location>
        <begin position="21"/>
        <end position="266"/>
    </location>
</feature>
<dbReference type="EMBL" id="CP000116">
    <property type="protein sequence ID" value="AAZ96466.1"/>
    <property type="molecule type" value="Genomic_DNA"/>
</dbReference>
<protein>
    <recommendedName>
        <fullName evidence="2">Ice-binding protein C-terminal domain-containing protein</fullName>
    </recommendedName>
</protein>
<dbReference type="InterPro" id="IPR013424">
    <property type="entry name" value="Ice-binding_C"/>
</dbReference>
<evidence type="ECO:0000313" key="3">
    <source>
        <dbReference type="EMBL" id="AAZ96466.1"/>
    </source>
</evidence>
<feature type="domain" description="Ice-binding protein C-terminal" evidence="2">
    <location>
        <begin position="238"/>
        <end position="263"/>
    </location>
</feature>
<gene>
    <name evidence="3" type="ordered locus">Tbd_0513</name>
</gene>
<keyword evidence="1" id="KW-0732">Signal</keyword>
<evidence type="ECO:0000256" key="1">
    <source>
        <dbReference type="SAM" id="SignalP"/>
    </source>
</evidence>
<dbReference type="AlphaFoldDB" id="Q3SLE7"/>
<dbReference type="KEGG" id="tbd:Tbd_0513"/>
<proteinExistence type="predicted"/>
<sequence>MRAFPIAYVLFLSTSAFPLAAQAVAVSELPASIQSCITSGSCVVNYPGAYDSGTASAFEMFDLSSQKWNWLVRYNLVPPSGQTVIGGGPNTAYSGYLWMQVASSYSASEAAHPVTVFLDKVTPAPDSMFDQSGDLSLLVTTADLLAGGAYSTLEDHGEYGYFGSGSLSGELPLICLAEGCKIEARLNLLQLNYANAGSTIVMTGFDASDMRGLVYSQGSYYFDGEPPYGTKQAFYIAAVPEPGMAWLFGFGLLGVGAVARSRRTGL</sequence>
<accession>Q3SLE7</accession>
<dbReference type="Pfam" id="PF07589">
    <property type="entry name" value="PEP-CTERM"/>
    <property type="match status" value="1"/>
</dbReference>
<evidence type="ECO:0000259" key="2">
    <source>
        <dbReference type="Pfam" id="PF07589"/>
    </source>
</evidence>
<dbReference type="STRING" id="292415.Tbd_0513"/>
<evidence type="ECO:0000313" key="4">
    <source>
        <dbReference type="Proteomes" id="UP000008291"/>
    </source>
</evidence>
<dbReference type="HOGENOM" id="CLU_1045597_0_0_4"/>
<feature type="signal peptide" evidence="1">
    <location>
        <begin position="1"/>
        <end position="20"/>
    </location>
</feature>